<gene>
    <name evidence="2" type="ORF">OK117_11210</name>
</gene>
<reference evidence="2" key="2">
    <citation type="submission" date="2022-10" db="EMBL/GenBank/DDBJ databases">
        <authorList>
            <person name="Landa B."/>
            <person name="Arias-Giraldo L.F."/>
            <person name="Roman-Ecija M."/>
            <person name="Velasco-Amo M.P."/>
            <person name="De La Fuente L."/>
            <person name="Marco-Noales E."/>
            <person name="Moralejo E."/>
        </authorList>
    </citation>
    <scope>NUCLEOTIDE SEQUENCE</scope>
    <source>
        <strain evidence="2">CFBP8073</strain>
    </source>
</reference>
<dbReference type="Proteomes" id="UP001211513">
    <property type="component" value="Chromosome"/>
</dbReference>
<feature type="region of interest" description="Disordered" evidence="1">
    <location>
        <begin position="1"/>
        <end position="50"/>
    </location>
</feature>
<dbReference type="EMBL" id="CP109886">
    <property type="protein sequence ID" value="WCF28169.1"/>
    <property type="molecule type" value="Genomic_DNA"/>
</dbReference>
<evidence type="ECO:0000256" key="1">
    <source>
        <dbReference type="SAM" id="MobiDB-lite"/>
    </source>
</evidence>
<evidence type="ECO:0000313" key="3">
    <source>
        <dbReference type="Proteomes" id="UP001211513"/>
    </source>
</evidence>
<dbReference type="RefSeq" id="WP_155561233.1">
    <property type="nucleotide sequence ID" value="NZ_CP109886.1"/>
</dbReference>
<dbReference type="AlphaFoldDB" id="A0AAJ5R087"/>
<organism evidence="2 3">
    <name type="scientific">Xylella fastidiosa subsp. fastidiosa</name>
    <dbReference type="NCBI Taxonomy" id="644356"/>
    <lineage>
        <taxon>Bacteria</taxon>
        <taxon>Pseudomonadati</taxon>
        <taxon>Pseudomonadota</taxon>
        <taxon>Gammaproteobacteria</taxon>
        <taxon>Lysobacterales</taxon>
        <taxon>Lysobacteraceae</taxon>
        <taxon>Xylella</taxon>
    </lineage>
</organism>
<evidence type="ECO:0000313" key="2">
    <source>
        <dbReference type="EMBL" id="WCF28169.1"/>
    </source>
</evidence>
<reference evidence="2" key="1">
    <citation type="journal article" date="2022" name="Phytopathology">
        <title>Complete circularized genome resources of seven strains of Xylella fastidiosa subsp. fastidiosa using hybrid assembly reveals unknown plasmids.</title>
        <authorList>
            <person name="Velasco-Amo M.D.P."/>
            <person name="Arias-Giraldo L.F.F."/>
            <person name="Ecija M.R."/>
            <person name="De La Fuente L."/>
            <person name="Marco-Noales E."/>
            <person name="Moralejo E."/>
            <person name="Navas-Cort J.A."/>
            <person name="Landa B.B."/>
        </authorList>
    </citation>
    <scope>NUCLEOTIDE SEQUENCE</scope>
    <source>
        <strain evidence="2">CFBP8073</strain>
    </source>
</reference>
<feature type="compositionally biased region" description="Polar residues" evidence="1">
    <location>
        <begin position="11"/>
        <end position="33"/>
    </location>
</feature>
<protein>
    <submittedName>
        <fullName evidence="2">Uncharacterized protein</fullName>
    </submittedName>
</protein>
<proteinExistence type="predicted"/>
<sequence>MSDLRPPWATLDQSKPSNVSSLSKQTLQRTDSGTLPPETPHPTSLRLPMIDLAIHG</sequence>
<accession>A0AAJ5R087</accession>
<name>A0AAJ5R087_XYLFS</name>